<gene>
    <name evidence="1" type="ORF">TREES_T100016282</name>
</gene>
<accession>L9JDK9</accession>
<dbReference type="EMBL" id="KB321031">
    <property type="protein sequence ID" value="ELW48671.1"/>
    <property type="molecule type" value="Genomic_DNA"/>
</dbReference>
<name>L9JDK9_TUPCH</name>
<organism evidence="1 2">
    <name type="scientific">Tupaia chinensis</name>
    <name type="common">Chinese tree shrew</name>
    <name type="synonym">Tupaia belangeri chinensis</name>
    <dbReference type="NCBI Taxonomy" id="246437"/>
    <lineage>
        <taxon>Eukaryota</taxon>
        <taxon>Metazoa</taxon>
        <taxon>Chordata</taxon>
        <taxon>Craniata</taxon>
        <taxon>Vertebrata</taxon>
        <taxon>Euteleostomi</taxon>
        <taxon>Mammalia</taxon>
        <taxon>Eutheria</taxon>
        <taxon>Euarchontoglires</taxon>
        <taxon>Scandentia</taxon>
        <taxon>Tupaiidae</taxon>
        <taxon>Tupaia</taxon>
    </lineage>
</organism>
<reference evidence="2" key="2">
    <citation type="journal article" date="2013" name="Nat. Commun.">
        <title>Genome of the Chinese tree shrew.</title>
        <authorList>
            <person name="Fan Y."/>
            <person name="Huang Z.Y."/>
            <person name="Cao C.C."/>
            <person name="Chen C.S."/>
            <person name="Chen Y.X."/>
            <person name="Fan D.D."/>
            <person name="He J."/>
            <person name="Hou H.L."/>
            <person name="Hu L."/>
            <person name="Hu X.T."/>
            <person name="Jiang X.T."/>
            <person name="Lai R."/>
            <person name="Lang Y.S."/>
            <person name="Liang B."/>
            <person name="Liao S.G."/>
            <person name="Mu D."/>
            <person name="Ma Y.Y."/>
            <person name="Niu Y.Y."/>
            <person name="Sun X.Q."/>
            <person name="Xia J.Q."/>
            <person name="Xiao J."/>
            <person name="Xiong Z.Q."/>
            <person name="Xu L."/>
            <person name="Yang L."/>
            <person name="Zhang Y."/>
            <person name="Zhao W."/>
            <person name="Zhao X.D."/>
            <person name="Zheng Y.T."/>
            <person name="Zhou J.M."/>
            <person name="Zhu Y.B."/>
            <person name="Zhang G.J."/>
            <person name="Wang J."/>
            <person name="Yao Y.G."/>
        </authorList>
    </citation>
    <scope>NUCLEOTIDE SEQUENCE [LARGE SCALE GENOMIC DNA]</scope>
</reference>
<keyword evidence="2" id="KW-1185">Reference proteome</keyword>
<evidence type="ECO:0000313" key="2">
    <source>
        <dbReference type="Proteomes" id="UP000011518"/>
    </source>
</evidence>
<evidence type="ECO:0000313" key="1">
    <source>
        <dbReference type="EMBL" id="ELW48671.1"/>
    </source>
</evidence>
<dbReference type="InParanoid" id="L9JDK9"/>
<sequence>MSSGGNRKQKRSLLMKSPTACRSGDNTFIDSQYQACNHWARHGVPDEKAYGNRPHAALSVVAGAPLLTVEKPAIIRLAWGHFSVCVTEDHAVTDERRSSSPLVRLSPALAEAQHKKTSLILRFTGIMRNDGGEVRLRVTEDGNFKLACAGMGPHGFPLCLQATEGRIDPAEFVLDFVAPTPDTGGLAGVLRKSLRVCSVTIAVQPSPTLGEKAMLSTHLLATVIGSEMSRSTVMVQSVKPKTFIQWLKKEIVPFLLDGGLEGEKPQEMLIDASDYIFEQRANGEEVEDLGQVVCDLHQATSEVTTTPELRVDITRP</sequence>
<protein>
    <submittedName>
        <fullName evidence="1">Uncharacterized protein</fullName>
    </submittedName>
</protein>
<dbReference type="Proteomes" id="UP000011518">
    <property type="component" value="Unassembled WGS sequence"/>
</dbReference>
<dbReference type="AlphaFoldDB" id="L9JDK9"/>
<reference evidence="2" key="1">
    <citation type="submission" date="2012-07" db="EMBL/GenBank/DDBJ databases">
        <title>Genome of the Chinese tree shrew, a rising model animal genetically related to primates.</title>
        <authorList>
            <person name="Zhang G."/>
            <person name="Fan Y."/>
            <person name="Yao Y."/>
            <person name="Huang Z."/>
        </authorList>
    </citation>
    <scope>NUCLEOTIDE SEQUENCE [LARGE SCALE GENOMIC DNA]</scope>
</reference>
<proteinExistence type="predicted"/>